<feature type="domain" description="AMP-binding enzyme C-terminal" evidence="2">
    <location>
        <begin position="435"/>
        <end position="507"/>
    </location>
</feature>
<dbReference type="InterPro" id="IPR050237">
    <property type="entry name" value="ATP-dep_AMP-bd_enzyme"/>
</dbReference>
<dbReference type="Pfam" id="PF13193">
    <property type="entry name" value="AMP-binding_C"/>
    <property type="match status" value="1"/>
</dbReference>
<dbReference type="AlphaFoldDB" id="A0A3G8M0H4"/>
<keyword evidence="3" id="KW-0436">Ligase</keyword>
<dbReference type="EMBL" id="CP034015">
    <property type="protein sequence ID" value="AZG74488.1"/>
    <property type="molecule type" value="Genomic_DNA"/>
</dbReference>
<dbReference type="Pfam" id="PF00501">
    <property type="entry name" value="AMP-binding"/>
    <property type="match status" value="1"/>
</dbReference>
<dbReference type="Proteomes" id="UP000278035">
    <property type="component" value="Chromosome"/>
</dbReference>
<dbReference type="Gene3D" id="3.30.300.30">
    <property type="match status" value="1"/>
</dbReference>
<dbReference type="NCBIfam" id="NF005947">
    <property type="entry name" value="PRK08008.1"/>
    <property type="match status" value="1"/>
</dbReference>
<dbReference type="InterPro" id="IPR042099">
    <property type="entry name" value="ANL_N_sf"/>
</dbReference>
<gene>
    <name evidence="3" type="ORF">EGC82_18065</name>
</gene>
<dbReference type="RefSeq" id="WP_124731983.1">
    <property type="nucleotide sequence ID" value="NZ_CBCSKC010000058.1"/>
</dbReference>
<dbReference type="InterPro" id="IPR000873">
    <property type="entry name" value="AMP-dep_synth/lig_dom"/>
</dbReference>
<dbReference type="PANTHER" id="PTHR43767">
    <property type="entry name" value="LONG-CHAIN-FATTY-ACID--COA LIGASE"/>
    <property type="match status" value="1"/>
</dbReference>
<dbReference type="KEGG" id="slj:EGC82_18065"/>
<keyword evidence="4" id="KW-1185">Reference proteome</keyword>
<dbReference type="OrthoDB" id="9803968at2"/>
<evidence type="ECO:0000259" key="2">
    <source>
        <dbReference type="Pfam" id="PF13193"/>
    </source>
</evidence>
<evidence type="ECO:0000313" key="4">
    <source>
        <dbReference type="Proteomes" id="UP000278035"/>
    </source>
</evidence>
<dbReference type="InterPro" id="IPR020845">
    <property type="entry name" value="AMP-binding_CS"/>
</dbReference>
<reference evidence="4" key="1">
    <citation type="submission" date="2018-11" db="EMBL/GenBank/DDBJ databases">
        <title>Shewanella sp. M2.</title>
        <authorList>
            <person name="Hwang Y.J."/>
            <person name="Hwang C.Y."/>
        </authorList>
    </citation>
    <scope>NUCLEOTIDE SEQUENCE [LARGE SCALE GENOMIC DNA]</scope>
    <source>
        <strain evidence="4">LMG 19866</strain>
    </source>
</reference>
<dbReference type="InterPro" id="IPR025110">
    <property type="entry name" value="AMP-bd_C"/>
</dbReference>
<sequence>MDIVGSKTIRCMWEDRARKYSDNTALVFEDATGDVREFTYSALNDEINRTANLFLQLGINKGDKVAVQLYNSPEFIFCWFGLAKIGAVIVPINTQYVYGESKYIINKCDVKMAVIEEEFLPIFKKIEQDSDSLITDILVARTKSTNLFGAINFDILMAKQSSTLDELRPLSSDDVVEILCTSGTTSRPKGVEITHCNLLFAGYYTTWQTSLRSDDTYLSMMPCFHVDFQCNAAMAAFTAGARLVMLEKYSARKFWQQICDYKATLTHSMPMIIRTLMLQPVMPYERQHCLRDMLFFMHISDQEKLDFESRFNIELFNSYGMTETLVGLIGNNPGEERYWPSIGSPGLSYEAKITDENDDEVTANVIGDLRVKGVRGRTIFKGYYKDPKATAEVLTSDGWLCTGDKGYVDERGLFYFVDRKTNMIKRAGENISSSEIEKTLMSHPYILDAAVIGVPDPIRDQAVKAFVIFNHDMYLSTDEILNYCSEHLAKFKVPSFVEVRESFPRTCTCKVDKKLLA</sequence>
<organism evidence="3 4">
    <name type="scientific">Shewanella livingstonensis</name>
    <dbReference type="NCBI Taxonomy" id="150120"/>
    <lineage>
        <taxon>Bacteria</taxon>
        <taxon>Pseudomonadati</taxon>
        <taxon>Pseudomonadota</taxon>
        <taxon>Gammaproteobacteria</taxon>
        <taxon>Alteromonadales</taxon>
        <taxon>Shewanellaceae</taxon>
        <taxon>Shewanella</taxon>
    </lineage>
</organism>
<proteinExistence type="predicted"/>
<dbReference type="PANTHER" id="PTHR43767:SF1">
    <property type="entry name" value="NONRIBOSOMAL PEPTIDE SYNTHASE PES1 (EUROFUNG)-RELATED"/>
    <property type="match status" value="1"/>
</dbReference>
<protein>
    <submittedName>
        <fullName evidence="3">Crotonobetaine/carnitine-CoA ligase</fullName>
    </submittedName>
</protein>
<dbReference type="PROSITE" id="PS00455">
    <property type="entry name" value="AMP_BINDING"/>
    <property type="match status" value="1"/>
</dbReference>
<dbReference type="InterPro" id="IPR045851">
    <property type="entry name" value="AMP-bd_C_sf"/>
</dbReference>
<dbReference type="SUPFAM" id="SSF56801">
    <property type="entry name" value="Acetyl-CoA synthetase-like"/>
    <property type="match status" value="1"/>
</dbReference>
<dbReference type="GO" id="GO:0016878">
    <property type="term" value="F:acid-thiol ligase activity"/>
    <property type="evidence" value="ECO:0007669"/>
    <property type="project" value="UniProtKB-ARBA"/>
</dbReference>
<evidence type="ECO:0000259" key="1">
    <source>
        <dbReference type="Pfam" id="PF00501"/>
    </source>
</evidence>
<feature type="domain" description="AMP-dependent synthetase/ligase" evidence="1">
    <location>
        <begin position="14"/>
        <end position="384"/>
    </location>
</feature>
<dbReference type="Gene3D" id="3.40.50.12780">
    <property type="entry name" value="N-terminal domain of ligase-like"/>
    <property type="match status" value="1"/>
</dbReference>
<accession>A0A3G8M0H4</accession>
<name>A0A3G8M0H4_9GAMM</name>
<evidence type="ECO:0000313" key="3">
    <source>
        <dbReference type="EMBL" id="AZG74488.1"/>
    </source>
</evidence>